<dbReference type="PANTHER" id="PTHR28037:SF1">
    <property type="entry name" value="ALCOHOL O-ACETYLTRANSFERASE 1-RELATED"/>
    <property type="match status" value="1"/>
</dbReference>
<evidence type="ECO:0000313" key="1">
    <source>
        <dbReference type="EMBL" id="KAH6658557.1"/>
    </source>
</evidence>
<name>A0A9P8UU52_9PEZI</name>
<dbReference type="AlphaFoldDB" id="A0A9P8UU52"/>
<dbReference type="Proteomes" id="UP000758603">
    <property type="component" value="Unassembled WGS sequence"/>
</dbReference>
<dbReference type="InterPro" id="IPR052058">
    <property type="entry name" value="Alcohol_O-acetyltransferase"/>
</dbReference>
<gene>
    <name evidence="1" type="ORF">BKA67DRAFT_533704</name>
</gene>
<protein>
    <recommendedName>
        <fullName evidence="3">Alcohol acetyltransferase</fullName>
    </recommendedName>
</protein>
<dbReference type="EMBL" id="JAGPXC010000002">
    <property type="protein sequence ID" value="KAH6658557.1"/>
    <property type="molecule type" value="Genomic_DNA"/>
</dbReference>
<accession>A0A9P8UU52</accession>
<dbReference type="InterPro" id="IPR010828">
    <property type="entry name" value="Atf2/Sli1-like"/>
</dbReference>
<dbReference type="GeneID" id="70128635"/>
<sequence>MRLASPNEQRAISREYCGFYNAVVIGAVYEFSGSDVDVCSSVSFYGATKRCIDNHPTLSVVVRDMHTDAAFFERVPTVNLEDHISIVGESDTCALAPEEGGGGGGDEMVKIERLLPSILDRPWPGLPPPWRIVVLPLLPSKQLGREQTRCFVAFSFSHALGDGIIGHAFHSTFRAGIFDQVEADCSALPTPVADFPAPFDTAKNLPISWGFLLRPLLAVLLPKFVADLTGLRATTSAIDHGTWTGASMFFEPESFRSRPLLIELQAAEVANVLRVSRNNGARFTATMHQSIVRALSRALPPGDAANFVSGTAVNMRRAVGKSNDEMGFFVNACYEFHDRDEACESAWSEKAWEPARSLTKKLAECAVTLKDQPLGLLRYVPSISKWTAAKIGKERDSSYDLSNLGAFEATVPEDPETGGQCNITKMIFSRPVNATSAPITLSVASVKSSSMVIAVVWQPGALGVPLESESTFIDGLCTFLKEDLKNLR</sequence>
<evidence type="ECO:0008006" key="3">
    <source>
        <dbReference type="Google" id="ProtNLM"/>
    </source>
</evidence>
<dbReference type="Pfam" id="PF07247">
    <property type="entry name" value="AATase"/>
    <property type="match status" value="1"/>
</dbReference>
<reference evidence="1" key="1">
    <citation type="journal article" date="2021" name="Nat. Commun.">
        <title>Genetic determinants of endophytism in the Arabidopsis root mycobiome.</title>
        <authorList>
            <person name="Mesny F."/>
            <person name="Miyauchi S."/>
            <person name="Thiergart T."/>
            <person name="Pickel B."/>
            <person name="Atanasova L."/>
            <person name="Karlsson M."/>
            <person name="Huettel B."/>
            <person name="Barry K.W."/>
            <person name="Haridas S."/>
            <person name="Chen C."/>
            <person name="Bauer D."/>
            <person name="Andreopoulos W."/>
            <person name="Pangilinan J."/>
            <person name="LaButti K."/>
            <person name="Riley R."/>
            <person name="Lipzen A."/>
            <person name="Clum A."/>
            <person name="Drula E."/>
            <person name="Henrissat B."/>
            <person name="Kohler A."/>
            <person name="Grigoriev I.V."/>
            <person name="Martin F.M."/>
            <person name="Hacquard S."/>
        </authorList>
    </citation>
    <scope>NUCLEOTIDE SEQUENCE</scope>
    <source>
        <strain evidence="1">MPI-SDFR-AT-0073</strain>
    </source>
</reference>
<comment type="caution">
    <text evidence="1">The sequence shown here is derived from an EMBL/GenBank/DDBJ whole genome shotgun (WGS) entry which is preliminary data.</text>
</comment>
<organism evidence="1 2">
    <name type="scientific">Truncatella angustata</name>
    <dbReference type="NCBI Taxonomy" id="152316"/>
    <lineage>
        <taxon>Eukaryota</taxon>
        <taxon>Fungi</taxon>
        <taxon>Dikarya</taxon>
        <taxon>Ascomycota</taxon>
        <taxon>Pezizomycotina</taxon>
        <taxon>Sordariomycetes</taxon>
        <taxon>Xylariomycetidae</taxon>
        <taxon>Amphisphaeriales</taxon>
        <taxon>Sporocadaceae</taxon>
        <taxon>Truncatella</taxon>
    </lineage>
</organism>
<proteinExistence type="predicted"/>
<dbReference type="RefSeq" id="XP_045962791.1">
    <property type="nucleotide sequence ID" value="XM_046099743.1"/>
</dbReference>
<dbReference type="OrthoDB" id="2150604at2759"/>
<evidence type="ECO:0000313" key="2">
    <source>
        <dbReference type="Proteomes" id="UP000758603"/>
    </source>
</evidence>
<dbReference type="GO" id="GO:0008080">
    <property type="term" value="F:N-acetyltransferase activity"/>
    <property type="evidence" value="ECO:0007669"/>
    <property type="project" value="TreeGrafter"/>
</dbReference>
<keyword evidence="2" id="KW-1185">Reference proteome</keyword>
<dbReference type="PANTHER" id="PTHR28037">
    <property type="entry name" value="ALCOHOL O-ACETYLTRANSFERASE 1-RELATED"/>
    <property type="match status" value="1"/>
</dbReference>